<sequence length="210" mass="22440">MKSIKILSFATAILATSSIYAETKTPAPYGDNPNIFKVLAHKTGEKIQNTAERVGAAAERGVEKIKPKVDNAWEETKTFTEQQTERAKTGVQKGAEKVTETANNTRDAIVGTNQGTVPIERGRLSQSSSTTTTQQATSTQVANTTAQTTPLETTTSTVPVAHVAKTIDPTQQNGTAPEEPEISFKSLPLPQASNTTDSTQPSAQKEDIPQ</sequence>
<feature type="signal peptide" evidence="2">
    <location>
        <begin position="1"/>
        <end position="21"/>
    </location>
</feature>
<evidence type="ECO:0000313" key="3">
    <source>
        <dbReference type="EMBL" id="QOW47428.1"/>
    </source>
</evidence>
<name>A0A7S6VYV5_9GAMM</name>
<keyword evidence="2" id="KW-0732">Signal</keyword>
<organism evidence="3 4">
    <name type="scientific">Acinetobacter piscicola</name>
    <dbReference type="NCBI Taxonomy" id="2006115"/>
    <lineage>
        <taxon>Bacteria</taxon>
        <taxon>Pseudomonadati</taxon>
        <taxon>Pseudomonadota</taxon>
        <taxon>Gammaproteobacteria</taxon>
        <taxon>Moraxellales</taxon>
        <taxon>Moraxellaceae</taxon>
        <taxon>Acinetobacter</taxon>
    </lineage>
</organism>
<evidence type="ECO:0000256" key="1">
    <source>
        <dbReference type="SAM" id="MobiDB-lite"/>
    </source>
</evidence>
<gene>
    <name evidence="3" type="ORF">G0028_16925</name>
</gene>
<dbReference type="AlphaFoldDB" id="A0A7S6VYV5"/>
<accession>A0A7S6VYV5</accession>
<dbReference type="EMBL" id="CP048659">
    <property type="protein sequence ID" value="QOW47428.1"/>
    <property type="molecule type" value="Genomic_DNA"/>
</dbReference>
<feature type="compositionally biased region" description="Polar residues" evidence="1">
    <location>
        <begin position="100"/>
        <end position="116"/>
    </location>
</feature>
<proteinExistence type="predicted"/>
<feature type="region of interest" description="Disordered" evidence="1">
    <location>
        <begin position="81"/>
        <end position="210"/>
    </location>
</feature>
<protein>
    <submittedName>
        <fullName evidence="3">Uncharacterized protein</fullName>
    </submittedName>
</protein>
<feature type="chain" id="PRO_5032869011" evidence="2">
    <location>
        <begin position="22"/>
        <end position="210"/>
    </location>
</feature>
<dbReference type="Proteomes" id="UP000593966">
    <property type="component" value="Chromosome"/>
</dbReference>
<dbReference type="Gene3D" id="1.20.120.20">
    <property type="entry name" value="Apolipoprotein"/>
    <property type="match status" value="1"/>
</dbReference>
<reference evidence="3 4" key="1">
    <citation type="submission" date="2020-02" db="EMBL/GenBank/DDBJ databases">
        <title>Tigecycline-resistant Acinetobacter species from pigs and migratory birds.</title>
        <authorList>
            <person name="Chen C."/>
            <person name="Sun J."/>
            <person name="Liao X.-P."/>
            <person name="Liu Y.-H."/>
        </authorList>
    </citation>
    <scope>NUCLEOTIDE SEQUENCE [LARGE SCALE GENOMIC DNA]</scope>
    <source>
        <strain evidence="3 4">YH12207_T</strain>
    </source>
</reference>
<evidence type="ECO:0000313" key="4">
    <source>
        <dbReference type="Proteomes" id="UP000593966"/>
    </source>
</evidence>
<feature type="compositionally biased region" description="Polar residues" evidence="1">
    <location>
        <begin position="191"/>
        <end position="203"/>
    </location>
</feature>
<feature type="compositionally biased region" description="Basic and acidic residues" evidence="1">
    <location>
        <begin position="81"/>
        <end position="99"/>
    </location>
</feature>
<keyword evidence="4" id="KW-1185">Reference proteome</keyword>
<dbReference type="RefSeq" id="WP_180046296.1">
    <property type="nucleotide sequence ID" value="NZ_CP048659.1"/>
</dbReference>
<feature type="compositionally biased region" description="Low complexity" evidence="1">
    <location>
        <begin position="125"/>
        <end position="157"/>
    </location>
</feature>
<evidence type="ECO:0000256" key="2">
    <source>
        <dbReference type="SAM" id="SignalP"/>
    </source>
</evidence>